<accession>A0A024SGP7</accession>
<dbReference type="KEGG" id="trr:M419DRAFT_72914"/>
<proteinExistence type="predicted"/>
<feature type="compositionally biased region" description="Low complexity" evidence="1">
    <location>
        <begin position="14"/>
        <end position="27"/>
    </location>
</feature>
<evidence type="ECO:0000256" key="1">
    <source>
        <dbReference type="SAM" id="MobiDB-lite"/>
    </source>
</evidence>
<dbReference type="OrthoDB" id="4865224at2759"/>
<feature type="region of interest" description="Disordered" evidence="1">
    <location>
        <begin position="43"/>
        <end position="62"/>
    </location>
</feature>
<name>A0A024SGP7_HYPJR</name>
<evidence type="ECO:0000313" key="3">
    <source>
        <dbReference type="Proteomes" id="UP000024376"/>
    </source>
</evidence>
<organism evidence="2 3">
    <name type="scientific">Hypocrea jecorina (strain ATCC 56765 / BCRC 32924 / NRRL 11460 / Rut C-30)</name>
    <name type="common">Trichoderma reesei</name>
    <dbReference type="NCBI Taxonomy" id="1344414"/>
    <lineage>
        <taxon>Eukaryota</taxon>
        <taxon>Fungi</taxon>
        <taxon>Dikarya</taxon>
        <taxon>Ascomycota</taxon>
        <taxon>Pezizomycotina</taxon>
        <taxon>Sordariomycetes</taxon>
        <taxon>Hypocreomycetidae</taxon>
        <taxon>Hypocreales</taxon>
        <taxon>Hypocreaceae</taxon>
        <taxon>Trichoderma</taxon>
    </lineage>
</organism>
<evidence type="ECO:0008006" key="4">
    <source>
        <dbReference type="Google" id="ProtNLM"/>
    </source>
</evidence>
<gene>
    <name evidence="2" type="ORF">M419DRAFT_72914</name>
</gene>
<reference evidence="3" key="1">
    <citation type="journal article" date="2013" name="Ind. Biotechnol.">
        <title>Comparative genomics analysis of Trichoderma reesei strains.</title>
        <authorList>
            <person name="Koike H."/>
            <person name="Aerts A."/>
            <person name="LaButti K."/>
            <person name="Grigoriev I.V."/>
            <person name="Baker S.E."/>
        </authorList>
    </citation>
    <scope>NUCLEOTIDE SEQUENCE [LARGE SCALE GENOMIC DNA]</scope>
    <source>
        <strain evidence="3">ATCC 56765 / BCRC 32924 / NRRL 11460 / Rut C-30</strain>
    </source>
</reference>
<sequence length="682" mass="76049">MDPRVADRLIDLTPPASKAASPTADSALAGHKQDGRNALLIQLEDEPATPSGTGHPVVPSGLPLVAAPEQDPAAETPTPNNANKIKSEENKVHEQPMRGARHLNKVQEIQNALWQGLHQLQYIVFEANELEETIEGAPQDGLEACLLLAIRTVSKSLTGVRHIVKSNIAMLEEASGTSTSSRAVDTPDRTSVEFATPEIPDRVMQSQETRDDDTEVDLLLDYVSSDAEASGNTLVDSSGDQTPVAWNMAPPGAADPFIDKPHRGSFLSLDFHPAVTSIEGYLSPRLWVHGLPSRRVILKNLPPDITLAHISRGIRSQGGLISIQVLNTATIFNNQTKTVMLEFANHKSAADFTTAAASSAVIYENKDGHQYRAEAWLIPTSSYHISRFNKSCTFGKYTRAMMFKGFPKECIWYFISTLGLTKVVRADYDPINDSLTVEFTAIYEATKVNQLIWGGAFSDFYHYDEANGQFRVSLDDSTDVYESRNSPRARENPVKHHPDDDLEAKWNCHPYNDYIPLHLRTAPTGPTLLPLRTRIALQHDLDETQVDGYLDDLEKHKDIEYRIVGSNATVKRRKHGWSITDEDETKLLMANTLQDPEWADYWDDHYRCKGEINRRKYEHYGMVAQHRREVAAEQGLGMEAVPDCPKGCEMGCRDMKKTPAAPVVKEFLTASNNLVFKRGRRN</sequence>
<dbReference type="EMBL" id="KI911141">
    <property type="protein sequence ID" value="ETS04689.1"/>
    <property type="molecule type" value="Genomic_DNA"/>
</dbReference>
<protein>
    <recommendedName>
        <fullName evidence="4">RRM domain-containing protein</fullName>
    </recommendedName>
</protein>
<feature type="compositionally biased region" description="Basic and acidic residues" evidence="1">
    <location>
        <begin position="1"/>
        <end position="10"/>
    </location>
</feature>
<dbReference type="AlphaFoldDB" id="A0A024SGP7"/>
<dbReference type="Proteomes" id="UP000024376">
    <property type="component" value="Unassembled WGS sequence"/>
</dbReference>
<evidence type="ECO:0000313" key="2">
    <source>
        <dbReference type="EMBL" id="ETS04689.1"/>
    </source>
</evidence>
<dbReference type="HOGENOM" id="CLU_409961_0_0_1"/>
<feature type="region of interest" description="Disordered" evidence="1">
    <location>
        <begin position="1"/>
        <end position="37"/>
    </location>
</feature>